<evidence type="ECO:0000313" key="2">
    <source>
        <dbReference type="EMBL" id="CAB4922289.1"/>
    </source>
</evidence>
<dbReference type="SMART" id="SM00487">
    <property type="entry name" value="DEXDc"/>
    <property type="match status" value="1"/>
</dbReference>
<dbReference type="Pfam" id="PF04313">
    <property type="entry name" value="HSDR_N"/>
    <property type="match status" value="1"/>
</dbReference>
<dbReference type="Gene3D" id="3.90.1570.50">
    <property type="match status" value="1"/>
</dbReference>
<name>A0A6J7HXW4_9ZZZZ</name>
<accession>A0A6J7HXW4</accession>
<gene>
    <name evidence="2" type="ORF">UFOPK3662_00693</name>
</gene>
<evidence type="ECO:0000259" key="1">
    <source>
        <dbReference type="PROSITE" id="PS51192"/>
    </source>
</evidence>
<dbReference type="InterPro" id="IPR040980">
    <property type="entry name" value="SWI2_SNF2"/>
</dbReference>
<sequence>MVRLNEESLETLIVRQMVDGGWAQSATTDFEPPYAIDLTQLTAFIEDTQPGLVEPLSLRSATPTRHEFLARLQGEITKSGIVNVLRKGIDHRQHHVELFFPTPSAGNVRAVELFAANCFTVTRQLHYSATDSGKSLDLAAFINGLPVFTFELKNNITKQTFDDAVDQYKRDRDPRELIFQFGRCIAHFALDDQQVRFCTHLKGKQSWFLPFDKGWKDGAGNPPNPDGVKTDYLWREILAPASLANIVENYAQIVVTKNERTGKKASAQIFPRYHQLDVVRKLLTDVQANGPGRRYLIQHSAGSGKSNSIAWLGHQLTEAKHDSAEAFDSIIVVTDRVILDGQLKATIKSFMQVGSTVVHAERSGDLRKAIEAGRKIIITTVQKFPYILDDIGADHRERTFAIIIDEAHSSQGGKTAAAVSMALAAGGAAEEDETTEDKINRIIESKKMLPNASYFAFTATPKNKTLQMFGEPVPGPEHTAYRPFHSYTMKQAAQERFIVDVLENFTPISSYYKLMKTVEDDPEFDVKRASKKLRTFVEGNDHAIRLKSEIMVDHFHTQVIAKRKIGGEARAMVVTSSIARCIEYFHAIGSYLEERKSPYRAIVAFSGEHEYKGNRVTEASLNGFASKDIAERIQDDPYRILVCADKFQTGYDEPLLHTMYVDKALSSVKAVQTLSRLNRSHPAKHDAFVIDFANDAEEIERAFAPYFRATMLSRETDPDKLHDLVNELSGFPVYTPTAVDTFVELYLAGADRDQLDPILDICVAEYVEMPEEDDQVSFKGTAKAFVRTYNFLSAVMPFGVPAWEKLSIFLDHLVPKLPAPREDDLSAGILETIDMESYRVEKREAMKIALADEEGAVDPIPASGGGHVNEPELERLSAIVQSFNDLFGNISWTDADRVQRLITEDIPRKVAEDVAYQNAKKNNDPANARVEHDRALARVMLALVSDDTELFKQFSDNEGFKRWLSDAVFRSTYEESA</sequence>
<protein>
    <submittedName>
        <fullName evidence="2">Unannotated protein</fullName>
    </submittedName>
</protein>
<dbReference type="InterPro" id="IPR007409">
    <property type="entry name" value="Restrct_endonuc_type1_HsdR_N"/>
</dbReference>
<proteinExistence type="predicted"/>
<feature type="domain" description="Helicase ATP-binding" evidence="1">
    <location>
        <begin position="286"/>
        <end position="479"/>
    </location>
</feature>
<dbReference type="AlphaFoldDB" id="A0A6J7HXW4"/>
<dbReference type="Gene3D" id="3.40.50.300">
    <property type="entry name" value="P-loop containing nucleotide triphosphate hydrolases"/>
    <property type="match status" value="2"/>
</dbReference>
<dbReference type="PANTHER" id="PTHR42927:SF1">
    <property type="entry name" value="HELICASE SUPERFAMILY 1 AND 2 DOMAIN-CONTAINING PROTEIN"/>
    <property type="match status" value="1"/>
</dbReference>
<dbReference type="InterPro" id="IPR014001">
    <property type="entry name" value="Helicase_ATP-bd"/>
</dbReference>
<organism evidence="2">
    <name type="scientific">freshwater metagenome</name>
    <dbReference type="NCBI Taxonomy" id="449393"/>
    <lineage>
        <taxon>unclassified sequences</taxon>
        <taxon>metagenomes</taxon>
        <taxon>ecological metagenomes</taxon>
    </lineage>
</organism>
<dbReference type="Pfam" id="PF22679">
    <property type="entry name" value="T1R_D3-like"/>
    <property type="match status" value="1"/>
</dbReference>
<dbReference type="InterPro" id="IPR027417">
    <property type="entry name" value="P-loop_NTPase"/>
</dbReference>
<dbReference type="PROSITE" id="PS51192">
    <property type="entry name" value="HELICASE_ATP_BIND_1"/>
    <property type="match status" value="1"/>
</dbReference>
<dbReference type="GO" id="GO:0003677">
    <property type="term" value="F:DNA binding"/>
    <property type="evidence" value="ECO:0007669"/>
    <property type="project" value="UniProtKB-KW"/>
</dbReference>
<dbReference type="GO" id="GO:0009307">
    <property type="term" value="P:DNA restriction-modification system"/>
    <property type="evidence" value="ECO:0007669"/>
    <property type="project" value="UniProtKB-KW"/>
</dbReference>
<dbReference type="SUPFAM" id="SSF52540">
    <property type="entry name" value="P-loop containing nucleoside triphosphate hydrolases"/>
    <property type="match status" value="2"/>
</dbReference>
<dbReference type="EMBL" id="CAFBMW010000004">
    <property type="protein sequence ID" value="CAB4922289.1"/>
    <property type="molecule type" value="Genomic_DNA"/>
</dbReference>
<dbReference type="PANTHER" id="PTHR42927">
    <property type="entry name" value="HELICASE SUPERFAMILY 1 AND 2 DOMAIN-CONTAINING PROTEIN"/>
    <property type="match status" value="1"/>
</dbReference>
<dbReference type="InterPro" id="IPR055180">
    <property type="entry name" value="HsdR_RecA-like_helicase_dom_2"/>
</dbReference>
<dbReference type="Pfam" id="PF18766">
    <property type="entry name" value="SWI2_SNF2"/>
    <property type="match status" value="1"/>
</dbReference>
<reference evidence="2" key="1">
    <citation type="submission" date="2020-05" db="EMBL/GenBank/DDBJ databases">
        <authorList>
            <person name="Chiriac C."/>
            <person name="Salcher M."/>
            <person name="Ghai R."/>
            <person name="Kavagutti S V."/>
        </authorList>
    </citation>
    <scope>NUCLEOTIDE SEQUENCE</scope>
</reference>
<dbReference type="GO" id="GO:0005524">
    <property type="term" value="F:ATP binding"/>
    <property type="evidence" value="ECO:0007669"/>
    <property type="project" value="UniProtKB-KW"/>
</dbReference>
<dbReference type="GO" id="GO:0009035">
    <property type="term" value="F:type I site-specific deoxyribonuclease activity"/>
    <property type="evidence" value="ECO:0007669"/>
    <property type="project" value="UniProtKB-EC"/>
</dbReference>